<geneLocation type="plasmid" evidence="14">
    <name>unnamed</name>
</geneLocation>
<dbReference type="GO" id="GO:0005975">
    <property type="term" value="P:carbohydrate metabolic process"/>
    <property type="evidence" value="ECO:0007669"/>
    <property type="project" value="InterPro"/>
</dbReference>
<dbReference type="InterPro" id="IPR036291">
    <property type="entry name" value="NAD(P)-bd_dom_sf"/>
</dbReference>
<evidence type="ECO:0000256" key="3">
    <source>
        <dbReference type="ARBA" id="ARBA00022723"/>
    </source>
</evidence>
<evidence type="ECO:0000256" key="2">
    <source>
        <dbReference type="ARBA" id="ARBA00010141"/>
    </source>
</evidence>
<feature type="domain" description="Glycosyl hydrolase family 4 C-terminal" evidence="13">
    <location>
        <begin position="206"/>
        <end position="411"/>
    </location>
</feature>
<feature type="binding site" evidence="10">
    <location>
        <position position="210"/>
    </location>
    <ligand>
        <name>Mn(2+)</name>
        <dbReference type="ChEBI" id="CHEBI:29035"/>
    </ligand>
</feature>
<sequence length="436" mass="47965">MAFTTPKTTKPKTTKIVFLGAGSAAFGLSMYRDLFTTRELAGSTLTLVDTNPAALDRMTALARLLNAKGDAGLIIEQTSDRRAALHGAEFVVNSVAIDRNRLWKLDFEVPKRHGIRHTLGENGGPGGLFFTLRTLPLIFDFARDIEELCPDAQFINLSNPESRVVLGLGKYTKVKTLGLCHGIFLARWFICQILGMAERDVEVWGAGLNHFQWLVHIRDKASGRDLYPLLREREKTHDPAFTPLTRRLFNSFGLWPTCSDDHMGEYLPYGWEGGEHGFDFAEDERGRGILNALMDGVTAGTTPVPDDWTQPSWGERAVQVIAGVLHNQKRFIESGIVYNQGAIPNLPPDLAVEVPLLADAAGVHPVSLGPLPDPIAKLLHVQASVQQLSVEAAVHASKELALQALLIDPVVTSTDAAVKILDELWEANRPYIRPCV</sequence>
<reference evidence="14 15" key="1">
    <citation type="submission" date="2017-07" db="EMBL/GenBank/DDBJ databases">
        <title>Whole genome sequence of Azospirillum brasilense 2A1, a potential biofertilizer strain.</title>
        <authorList>
            <person name="Fontana C.A."/>
            <person name="Toffoli L.M."/>
            <person name="Salazar S.M."/>
            <person name="Puglisi E."/>
            <person name="Pedraza R."/>
            <person name="Bassi D."/>
            <person name="Cocconcelli P.S."/>
        </authorList>
    </citation>
    <scope>NUCLEOTIDE SEQUENCE [LARGE SCALE GENOMIC DNA]</scope>
    <source>
        <strain evidence="14 15">2A1</strain>
        <plasmid evidence="14">unnamed</plasmid>
    </source>
</reference>
<dbReference type="GO" id="GO:0004553">
    <property type="term" value="F:hydrolase activity, hydrolyzing O-glycosyl compounds"/>
    <property type="evidence" value="ECO:0007669"/>
    <property type="project" value="InterPro"/>
</dbReference>
<dbReference type="RefSeq" id="WP_094306205.1">
    <property type="nucleotide sequence ID" value="NZ_NOWT01000032.1"/>
</dbReference>
<dbReference type="Gene3D" id="3.90.1820.10">
    <property type="entry name" value="AglA-like glucosidase"/>
    <property type="match status" value="1"/>
</dbReference>
<dbReference type="SUPFAM" id="SSF51735">
    <property type="entry name" value="NAD(P)-binding Rossmann-fold domains"/>
    <property type="match status" value="1"/>
</dbReference>
<evidence type="ECO:0000256" key="6">
    <source>
        <dbReference type="ARBA" id="ARBA00023211"/>
    </source>
</evidence>
<keyword evidence="10" id="KW-0408">Iron</keyword>
<evidence type="ECO:0000256" key="12">
    <source>
        <dbReference type="RuleBase" id="RU361152"/>
    </source>
</evidence>
<dbReference type="Proteomes" id="UP000215367">
    <property type="component" value="Unassembled WGS sequence"/>
</dbReference>
<dbReference type="AlphaFoldDB" id="A0A235H7Q0"/>
<dbReference type="InterPro" id="IPR053715">
    <property type="entry name" value="GH4_Enzyme_sf"/>
</dbReference>
<evidence type="ECO:0000256" key="11">
    <source>
        <dbReference type="PIRSR" id="PIRSR601088-4"/>
    </source>
</evidence>
<dbReference type="InterPro" id="IPR022616">
    <property type="entry name" value="Glyco_hydro_4_C"/>
</dbReference>
<organism evidence="14 15">
    <name type="scientific">Azospirillum brasilense</name>
    <dbReference type="NCBI Taxonomy" id="192"/>
    <lineage>
        <taxon>Bacteria</taxon>
        <taxon>Pseudomonadati</taxon>
        <taxon>Pseudomonadota</taxon>
        <taxon>Alphaproteobacteria</taxon>
        <taxon>Rhodospirillales</taxon>
        <taxon>Azospirillaceae</taxon>
        <taxon>Azospirillum</taxon>
    </lineage>
</organism>
<keyword evidence="14" id="KW-0614">Plasmid</keyword>
<evidence type="ECO:0000259" key="13">
    <source>
        <dbReference type="Pfam" id="PF11975"/>
    </source>
</evidence>
<dbReference type="PRINTS" id="PR00732">
    <property type="entry name" value="GLHYDRLASE4"/>
</dbReference>
<keyword evidence="7" id="KW-0119">Carbohydrate metabolism</keyword>
<feature type="binding site" evidence="9">
    <location>
        <position position="159"/>
    </location>
    <ligand>
        <name>substrate</name>
    </ligand>
</feature>
<evidence type="ECO:0000256" key="10">
    <source>
        <dbReference type="PIRSR" id="PIRSR601088-3"/>
    </source>
</evidence>
<dbReference type="PANTHER" id="PTHR32092">
    <property type="entry name" value="6-PHOSPHO-BETA-GLUCOSIDASE-RELATED"/>
    <property type="match status" value="1"/>
</dbReference>
<evidence type="ECO:0000256" key="7">
    <source>
        <dbReference type="ARBA" id="ARBA00023277"/>
    </source>
</evidence>
<gene>
    <name evidence="14" type="ORF">CHT98_25380</name>
</gene>
<evidence type="ECO:0000256" key="4">
    <source>
        <dbReference type="ARBA" id="ARBA00022801"/>
    </source>
</evidence>
<evidence type="ECO:0000313" key="15">
    <source>
        <dbReference type="Proteomes" id="UP000215367"/>
    </source>
</evidence>
<keyword evidence="10" id="KW-0170">Cobalt</keyword>
<accession>A0A235H7Q0</accession>
<keyword evidence="8 12" id="KW-0326">Glycosidase</keyword>
<dbReference type="InterPro" id="IPR001088">
    <property type="entry name" value="Glyco_hydro_4"/>
</dbReference>
<keyword evidence="4 12" id="KW-0378">Hydrolase</keyword>
<dbReference type="InterPro" id="IPR015955">
    <property type="entry name" value="Lactate_DH/Glyco_Ohase_4_C"/>
</dbReference>
<evidence type="ECO:0000256" key="5">
    <source>
        <dbReference type="ARBA" id="ARBA00023027"/>
    </source>
</evidence>
<evidence type="ECO:0000256" key="1">
    <source>
        <dbReference type="ARBA" id="ARBA00001936"/>
    </source>
</evidence>
<dbReference type="Pfam" id="PF11975">
    <property type="entry name" value="Glyco_hydro_4C"/>
    <property type="match status" value="1"/>
</dbReference>
<dbReference type="GO" id="GO:0016616">
    <property type="term" value="F:oxidoreductase activity, acting on the CH-OH group of donors, NAD or NADP as acceptor"/>
    <property type="evidence" value="ECO:0007669"/>
    <property type="project" value="InterPro"/>
</dbReference>
<dbReference type="Pfam" id="PF02056">
    <property type="entry name" value="Glyco_hydro_4"/>
    <property type="match status" value="1"/>
</dbReference>
<keyword evidence="3 10" id="KW-0479">Metal-binding</keyword>
<dbReference type="PANTHER" id="PTHR32092:SF6">
    <property type="entry name" value="ALPHA-GALACTOSIDASE"/>
    <property type="match status" value="1"/>
</dbReference>
<keyword evidence="6 10" id="KW-0464">Manganese</keyword>
<comment type="cofactor">
    <cofactor evidence="12">
        <name>NAD(+)</name>
        <dbReference type="ChEBI" id="CHEBI:57540"/>
    </cofactor>
    <text evidence="12">Binds 1 NAD(+) per subunit.</text>
</comment>
<dbReference type="SUPFAM" id="SSF56327">
    <property type="entry name" value="LDH C-terminal domain-like"/>
    <property type="match status" value="1"/>
</dbReference>
<feature type="site" description="Increases basicity of active site Tyr" evidence="11">
    <location>
        <position position="121"/>
    </location>
</feature>
<feature type="binding site" evidence="10">
    <location>
        <position position="180"/>
    </location>
    <ligand>
        <name>Mn(2+)</name>
        <dbReference type="ChEBI" id="CHEBI:29035"/>
    </ligand>
</feature>
<name>A0A235H7Q0_AZOBR</name>
<protein>
    <submittedName>
        <fullName evidence="14">Alpha-glucosidase/alpha-galactosidase</fullName>
    </submittedName>
</protein>
<proteinExistence type="inferred from homology"/>
<dbReference type="EMBL" id="NOWT01000032">
    <property type="protein sequence ID" value="OYD81527.1"/>
    <property type="molecule type" value="Genomic_DNA"/>
</dbReference>
<evidence type="ECO:0000313" key="14">
    <source>
        <dbReference type="EMBL" id="OYD81527.1"/>
    </source>
</evidence>
<comment type="cofactor">
    <cofactor evidence="1">
        <name>Mn(2+)</name>
        <dbReference type="ChEBI" id="CHEBI:29035"/>
    </cofactor>
</comment>
<dbReference type="GO" id="GO:0046872">
    <property type="term" value="F:metal ion binding"/>
    <property type="evidence" value="ECO:0007669"/>
    <property type="project" value="UniProtKB-KW"/>
</dbReference>
<keyword evidence="5 12" id="KW-0520">NAD</keyword>
<keyword evidence="10" id="KW-0533">Nickel</keyword>
<comment type="similarity">
    <text evidence="2 12">Belongs to the glycosyl hydrolase 4 family.</text>
</comment>
<comment type="caution">
    <text evidence="14">The sequence shown here is derived from an EMBL/GenBank/DDBJ whole genome shotgun (WGS) entry which is preliminary data.</text>
</comment>
<evidence type="ECO:0000256" key="9">
    <source>
        <dbReference type="PIRSR" id="PIRSR601088-2"/>
    </source>
</evidence>
<evidence type="ECO:0000256" key="8">
    <source>
        <dbReference type="ARBA" id="ARBA00023295"/>
    </source>
</evidence>